<comment type="caution">
    <text evidence="5">The sequence shown here is derived from an EMBL/GenBank/DDBJ whole genome shotgun (WGS) entry which is preliminary data.</text>
</comment>
<dbReference type="SUPFAM" id="SSF55874">
    <property type="entry name" value="ATPase domain of HSP90 chaperone/DNA topoisomerase II/histidine kinase"/>
    <property type="match status" value="1"/>
</dbReference>
<dbReference type="CDD" id="cd16917">
    <property type="entry name" value="HATPase_UhpB-NarQ-NarX-like"/>
    <property type="match status" value="1"/>
</dbReference>
<organism evidence="5 6">
    <name type="scientific">Larkinella bovis</name>
    <dbReference type="NCBI Taxonomy" id="683041"/>
    <lineage>
        <taxon>Bacteria</taxon>
        <taxon>Pseudomonadati</taxon>
        <taxon>Bacteroidota</taxon>
        <taxon>Cytophagia</taxon>
        <taxon>Cytophagales</taxon>
        <taxon>Spirosomataceae</taxon>
        <taxon>Larkinella</taxon>
    </lineage>
</organism>
<dbReference type="Pfam" id="PF07495">
    <property type="entry name" value="Y_Y_Y"/>
    <property type="match status" value="1"/>
</dbReference>
<reference evidence="6" key="1">
    <citation type="journal article" date="2019" name="Int. J. Syst. Evol. Microbiol.">
        <title>The Global Catalogue of Microorganisms (GCM) 10K type strain sequencing project: providing services to taxonomists for standard genome sequencing and annotation.</title>
        <authorList>
            <consortium name="The Broad Institute Genomics Platform"/>
            <consortium name="The Broad Institute Genome Sequencing Center for Infectious Disease"/>
            <person name="Wu L."/>
            <person name="Ma J."/>
        </authorList>
    </citation>
    <scope>NUCLEOTIDE SEQUENCE [LARGE SCALE GENOMIC DNA]</scope>
    <source>
        <strain evidence="6">CCUG 55250</strain>
    </source>
</reference>
<dbReference type="SUPFAM" id="SSF63829">
    <property type="entry name" value="Calcium-dependent phosphotriesterase"/>
    <property type="match status" value="2"/>
</dbReference>
<dbReference type="Gene3D" id="2.60.40.10">
    <property type="entry name" value="Immunoglobulins"/>
    <property type="match status" value="1"/>
</dbReference>
<protein>
    <submittedName>
        <fullName evidence="5">Two-component regulator propeller domain-containing protein</fullName>
    </submittedName>
</protein>
<dbReference type="InterPro" id="IPR011712">
    <property type="entry name" value="Sig_transdc_His_kin_sub3_dim/P"/>
</dbReference>
<feature type="chain" id="PRO_5045692448" evidence="3">
    <location>
        <begin position="20"/>
        <end position="1076"/>
    </location>
</feature>
<evidence type="ECO:0000259" key="4">
    <source>
        <dbReference type="SMART" id="SM00387"/>
    </source>
</evidence>
<evidence type="ECO:0000313" key="6">
    <source>
        <dbReference type="Proteomes" id="UP001596106"/>
    </source>
</evidence>
<feature type="signal peptide" evidence="3">
    <location>
        <begin position="1"/>
        <end position="19"/>
    </location>
</feature>
<evidence type="ECO:0000256" key="1">
    <source>
        <dbReference type="ARBA" id="ARBA00022553"/>
    </source>
</evidence>
<dbReference type="EMBL" id="JBHSMA010000001">
    <property type="protein sequence ID" value="MFC5407739.1"/>
    <property type="molecule type" value="Genomic_DNA"/>
</dbReference>
<dbReference type="Pfam" id="PF02518">
    <property type="entry name" value="HATPase_c"/>
    <property type="match status" value="1"/>
</dbReference>
<dbReference type="SMART" id="SM00387">
    <property type="entry name" value="HATPase_c"/>
    <property type="match status" value="1"/>
</dbReference>
<gene>
    <name evidence="5" type="ORF">ACFPMF_00345</name>
</gene>
<dbReference type="Gene3D" id="2.130.10.10">
    <property type="entry name" value="YVTN repeat-like/Quinoprotein amine dehydrogenase"/>
    <property type="match status" value="3"/>
</dbReference>
<dbReference type="InterPro" id="IPR011110">
    <property type="entry name" value="Reg_prop"/>
</dbReference>
<keyword evidence="1" id="KW-0597">Phosphoprotein</keyword>
<feature type="transmembrane region" description="Helical" evidence="2">
    <location>
        <begin position="830"/>
        <end position="848"/>
    </location>
</feature>
<keyword evidence="2" id="KW-0472">Membrane</keyword>
<dbReference type="PANTHER" id="PTHR43547">
    <property type="entry name" value="TWO-COMPONENT HISTIDINE KINASE"/>
    <property type="match status" value="1"/>
</dbReference>
<evidence type="ECO:0000256" key="3">
    <source>
        <dbReference type="SAM" id="SignalP"/>
    </source>
</evidence>
<dbReference type="RefSeq" id="WP_379840424.1">
    <property type="nucleotide sequence ID" value="NZ_JBHSMA010000001.1"/>
</dbReference>
<evidence type="ECO:0000313" key="5">
    <source>
        <dbReference type="EMBL" id="MFC5407739.1"/>
    </source>
</evidence>
<dbReference type="InterPro" id="IPR015943">
    <property type="entry name" value="WD40/YVTN_repeat-like_dom_sf"/>
</dbReference>
<dbReference type="Gene3D" id="3.30.565.10">
    <property type="entry name" value="Histidine kinase-like ATPase, C-terminal domain"/>
    <property type="match status" value="1"/>
</dbReference>
<dbReference type="PANTHER" id="PTHR43547:SF2">
    <property type="entry name" value="HYBRID SIGNAL TRANSDUCTION HISTIDINE KINASE C"/>
    <property type="match status" value="1"/>
</dbReference>
<accession>A0ABW0I327</accession>
<keyword evidence="3" id="KW-0732">Signal</keyword>
<dbReference type="Proteomes" id="UP001596106">
    <property type="component" value="Unassembled WGS sequence"/>
</dbReference>
<dbReference type="Pfam" id="PF07730">
    <property type="entry name" value="HisKA_3"/>
    <property type="match status" value="1"/>
</dbReference>
<keyword evidence="2" id="KW-0812">Transmembrane</keyword>
<name>A0ABW0I327_9BACT</name>
<dbReference type="InterPro" id="IPR036890">
    <property type="entry name" value="HATPase_C_sf"/>
</dbReference>
<evidence type="ECO:0000256" key="2">
    <source>
        <dbReference type="SAM" id="Phobius"/>
    </source>
</evidence>
<dbReference type="InterPro" id="IPR003594">
    <property type="entry name" value="HATPase_dom"/>
</dbReference>
<feature type="domain" description="Histidine kinase/HSP90-like ATPase" evidence="4">
    <location>
        <begin position="981"/>
        <end position="1074"/>
    </location>
</feature>
<proteinExistence type="predicted"/>
<dbReference type="Pfam" id="PF07494">
    <property type="entry name" value="Reg_prop"/>
    <property type="match status" value="5"/>
</dbReference>
<keyword evidence="2" id="KW-1133">Transmembrane helix</keyword>
<dbReference type="InterPro" id="IPR013783">
    <property type="entry name" value="Ig-like_fold"/>
</dbReference>
<dbReference type="SUPFAM" id="SSF101898">
    <property type="entry name" value="NHL repeat"/>
    <property type="match status" value="1"/>
</dbReference>
<dbReference type="Gene3D" id="1.20.5.1930">
    <property type="match status" value="1"/>
</dbReference>
<keyword evidence="6" id="KW-1185">Reference proteome</keyword>
<dbReference type="InterPro" id="IPR011123">
    <property type="entry name" value="Y_Y_Y"/>
</dbReference>
<sequence length="1076" mass="121687">MRRIVCILLLVLNWGTAFPQATKSLPRGNSFESRGPVMRFLDQISVDNGLSQSGVYCVLKDSRGYVWFGTQDGLNRYDGYQITHFKHNPFDSTTITHDQIMTLHEDARGKIWVGTVNGLNQYDPVTGHFRRFWDLLEPKRRRYDLTTINAIRSDRFGTLWVATGRGLKRLIFKKAGQYEVIHYTIENEDDRRAQIVNALLPDSTGTLWIGTGSGLAQLIIPQPVAKSPKPAPVALVACAQKRVYQLPDPWIKSLALDDFGTVWVGTGSGTVRINPNLMQSEMLPEITQRMADSPVSSIHIDRNGTLWLGTPQSGIYRFKIVSDQHIRYYDSIQEDLLGKKGLKTNAINTIYEGPADREDIVWIGTGDAGVQLYSRSKNSFRQWPTITSRQQSSAASLVFAVTTDHVGKLWIGTHEGLIQIDRLTSAIQRFRANPANPHSLGSDKIQCLREDRQGNLWVGTMEGLYVYDRPRNRFNRRLPGIPHDLSVKGSEWGDGVLSLYQDQAGNLWVGGYSSLRRIDAKTGAVTIYRNDPKDANSLRAFIVYAIQEDRKGNLWVGTGFGLNKIEVKTGKITLYTNNPNDPNSLIGEQVLGFLRDSKDRFWVCSNKGFSKMVDGADGREKFIHYTERDGLPNELVYGALEDERGRIWMSTNLGLSCFDPEKKVFENYDINDGLTINEFNMHAYHRAEDGELFFGGIGALVSIMPMYMVKNRHIPRTVLTSFKKFEKPVNVDSVLASQGRIEIRPGENFFSFSFAALDYTNPHKNQYTYMLEGFHDGWIESGLRRYVSFTNLKPGNYVLKVRGSNSDGVWTDANMLRIPITVLPPFWQTWWFLVILVTVIGGATWLGYNYRVRKKVEHLLELERVTLAENERVRKMAAQDLHDEFGNTITRISMLTEIIKSKLNGHGTEIAPLLTKISDNSNRLYQGTKDFIWAINPEHDNFLEIAIRLKDFGDDVFDRSRVTFEATGIVDDLRKAVLPVGTSRHLVFLFKEAMSNTLKHSQATSAQIHFAMLNRRIEVQWKDNGIGILTGNKSSVGNGLHNIRSRAEKIGGKVDIISAPMEGTTVLFRMDIPHIG</sequence>